<feature type="compositionally biased region" description="Polar residues" evidence="1">
    <location>
        <begin position="576"/>
        <end position="590"/>
    </location>
</feature>
<protein>
    <submittedName>
        <fullName evidence="2">Uncharacterized protein</fullName>
    </submittedName>
</protein>
<sequence>MPLGAVDLGGPDGLSNSTAEDAFSSVDTAETDDPGTLIRRRVMPPVPQPIGHIIQKHTVVRQMHSVPVVQQQHVIVHETHRLGQGPGAVQKKTEEHEPVQSDLSAENTAKESAEETAEVSDSESAEETAEESGSEGAEEKTETEESGSESAEETSEESGEETTDEETEETQNADETTEQSEDETTEQSAEEAEEPLSTPYPRPVPLLQPFPAPVIVHKDKPPLAHLQHCEVLTIKKMIQEWFDQRANDKAKRRLDRETLIGWLNKTTDLFRAHPPTQPQPKLTPALFPKDLVMTLFDYRTQLDILVRGRPMYEPTMGVRKLPIKHQEMKVEGMPIHWREVKRPVAEALRARGVKWFDQHWPKRITKDVLIFLMNHPVPIAHGLDRDDFEQFCTALLHQEIESRKRRIVEHPPGGMKDGDVIRPPIIVHRLSFIHRLANETDDQGNITDLFYGQNGSDGEASSGQEKDPQSSPNVKPPSPSYTPSAFVSVREGSTIKATTSSLMQAIRNSSAAAKPDKEALASSLSVILNAVKTHLKEAIPYINSDESSVASSARLSDEGRATLSVIKGLKRWAESPSASARAQPTTSRASGMSAEF</sequence>
<feature type="compositionally biased region" description="Acidic residues" evidence="1">
    <location>
        <begin position="114"/>
        <end position="133"/>
    </location>
</feature>
<gene>
    <name evidence="2" type="ORF">Vbra_4833</name>
</gene>
<feature type="region of interest" description="Disordered" evidence="1">
    <location>
        <begin position="1"/>
        <end position="40"/>
    </location>
</feature>
<evidence type="ECO:0000313" key="2">
    <source>
        <dbReference type="EMBL" id="CEL93498.1"/>
    </source>
</evidence>
<reference evidence="2 3" key="1">
    <citation type="submission" date="2014-11" db="EMBL/GenBank/DDBJ databases">
        <authorList>
            <person name="Zhu J."/>
            <person name="Qi W."/>
            <person name="Song R."/>
        </authorList>
    </citation>
    <scope>NUCLEOTIDE SEQUENCE [LARGE SCALE GENOMIC DNA]</scope>
</reference>
<feature type="compositionally biased region" description="Polar residues" evidence="1">
    <location>
        <begin position="453"/>
        <end position="473"/>
    </location>
</feature>
<evidence type="ECO:0000313" key="3">
    <source>
        <dbReference type="Proteomes" id="UP000041254"/>
    </source>
</evidence>
<dbReference type="EMBL" id="CDMY01000170">
    <property type="protein sequence ID" value="CEL93498.1"/>
    <property type="molecule type" value="Genomic_DNA"/>
</dbReference>
<keyword evidence="3" id="KW-1185">Reference proteome</keyword>
<feature type="region of interest" description="Disordered" evidence="1">
    <location>
        <begin position="444"/>
        <end position="483"/>
    </location>
</feature>
<proteinExistence type="predicted"/>
<accession>A0A0G4ECN5</accession>
<name>A0A0G4ECN5_VITBC</name>
<dbReference type="AlphaFoldDB" id="A0A0G4ECN5"/>
<feature type="region of interest" description="Disordered" evidence="1">
    <location>
        <begin position="572"/>
        <end position="596"/>
    </location>
</feature>
<feature type="compositionally biased region" description="Acidic residues" evidence="1">
    <location>
        <begin position="141"/>
        <end position="194"/>
    </location>
</feature>
<feature type="region of interest" description="Disordered" evidence="1">
    <location>
        <begin position="83"/>
        <end position="205"/>
    </location>
</feature>
<organism evidence="2 3">
    <name type="scientific">Vitrella brassicaformis (strain CCMP3155)</name>
    <dbReference type="NCBI Taxonomy" id="1169540"/>
    <lineage>
        <taxon>Eukaryota</taxon>
        <taxon>Sar</taxon>
        <taxon>Alveolata</taxon>
        <taxon>Colpodellida</taxon>
        <taxon>Vitrellaceae</taxon>
        <taxon>Vitrella</taxon>
    </lineage>
</organism>
<dbReference type="InParanoid" id="A0A0G4ECN5"/>
<dbReference type="VEuPathDB" id="CryptoDB:Vbra_4833"/>
<evidence type="ECO:0000256" key="1">
    <source>
        <dbReference type="SAM" id="MobiDB-lite"/>
    </source>
</evidence>
<dbReference type="Proteomes" id="UP000041254">
    <property type="component" value="Unassembled WGS sequence"/>
</dbReference>